<evidence type="ECO:0000313" key="9">
    <source>
        <dbReference type="EMBL" id="QEW07684.1"/>
    </source>
</evidence>
<name>A0A5J6LGN8_9GAMM</name>
<dbReference type="KEGG" id="nik:F5I99_14950"/>
<dbReference type="Pfam" id="PF21981">
    <property type="entry name" value="RecX_HTH3"/>
    <property type="match status" value="1"/>
</dbReference>
<evidence type="ECO:0000313" key="10">
    <source>
        <dbReference type="Proteomes" id="UP000325606"/>
    </source>
</evidence>
<sequence>MKSPLDRQALKNKVITFLARREYSRAELVLRLKSKAESPDILEDVLDELEAAGYQSDRRFAEIFIRNRLSQCWGLERIRYELRQKGICPSLTAEVLQEQSPDWDLLARTLVEKRFGETLAADLKEQARRLRYLVNHGFSYDQAQRALKTDLQ</sequence>
<dbReference type="InterPro" id="IPR003783">
    <property type="entry name" value="Regulatory_RecX"/>
</dbReference>
<evidence type="ECO:0000256" key="1">
    <source>
        <dbReference type="ARBA" id="ARBA00004496"/>
    </source>
</evidence>
<comment type="subcellular location">
    <subcellularLocation>
        <location evidence="1 5">Cytoplasm</location>
    </subcellularLocation>
</comment>
<dbReference type="InterPro" id="IPR053924">
    <property type="entry name" value="RecX_HTH_2nd"/>
</dbReference>
<feature type="domain" description="RecX third three-helical" evidence="7">
    <location>
        <begin position="106"/>
        <end position="147"/>
    </location>
</feature>
<dbReference type="Pfam" id="PF21982">
    <property type="entry name" value="RecX_HTH1"/>
    <property type="match status" value="1"/>
</dbReference>
<evidence type="ECO:0000259" key="6">
    <source>
        <dbReference type="Pfam" id="PF02631"/>
    </source>
</evidence>
<organism evidence="9 10">
    <name type="scientific">Nitrincola iocasae</name>
    <dbReference type="NCBI Taxonomy" id="2614693"/>
    <lineage>
        <taxon>Bacteria</taxon>
        <taxon>Pseudomonadati</taxon>
        <taxon>Pseudomonadota</taxon>
        <taxon>Gammaproteobacteria</taxon>
        <taxon>Oceanospirillales</taxon>
        <taxon>Oceanospirillaceae</taxon>
        <taxon>Nitrincola</taxon>
    </lineage>
</organism>
<dbReference type="Gene3D" id="1.10.10.10">
    <property type="entry name" value="Winged helix-like DNA-binding domain superfamily/Winged helix DNA-binding domain"/>
    <property type="match status" value="3"/>
</dbReference>
<evidence type="ECO:0000256" key="2">
    <source>
        <dbReference type="ARBA" id="ARBA00009695"/>
    </source>
</evidence>
<keyword evidence="4 5" id="KW-0963">Cytoplasm</keyword>
<evidence type="ECO:0000259" key="7">
    <source>
        <dbReference type="Pfam" id="PF21981"/>
    </source>
</evidence>
<dbReference type="RefSeq" id="WP_151057355.1">
    <property type="nucleotide sequence ID" value="NZ_CP044222.1"/>
</dbReference>
<protein>
    <recommendedName>
        <fullName evidence="3 5">Regulatory protein RecX</fullName>
    </recommendedName>
</protein>
<dbReference type="GO" id="GO:0005737">
    <property type="term" value="C:cytoplasm"/>
    <property type="evidence" value="ECO:0007669"/>
    <property type="project" value="UniProtKB-SubCell"/>
</dbReference>
<comment type="similarity">
    <text evidence="2 5">Belongs to the RecX family.</text>
</comment>
<evidence type="ECO:0000259" key="8">
    <source>
        <dbReference type="Pfam" id="PF21982"/>
    </source>
</evidence>
<dbReference type="Pfam" id="PF02631">
    <property type="entry name" value="RecX_HTH2"/>
    <property type="match status" value="1"/>
</dbReference>
<evidence type="ECO:0000256" key="5">
    <source>
        <dbReference type="HAMAP-Rule" id="MF_01114"/>
    </source>
</evidence>
<feature type="domain" description="RecX first three-helical" evidence="8">
    <location>
        <begin position="11"/>
        <end position="49"/>
    </location>
</feature>
<dbReference type="EMBL" id="CP044222">
    <property type="protein sequence ID" value="QEW07684.1"/>
    <property type="molecule type" value="Genomic_DNA"/>
</dbReference>
<reference evidence="9 10" key="1">
    <citation type="submission" date="2019-09" db="EMBL/GenBank/DDBJ databases">
        <title>Nitrincola iocasae sp. nov., a bacterium isolated from the sediment collected at a cold seep field in South China Sea.</title>
        <authorList>
            <person name="Zhang H."/>
            <person name="Wang H."/>
            <person name="Li C."/>
        </authorList>
    </citation>
    <scope>NUCLEOTIDE SEQUENCE [LARGE SCALE GENOMIC DNA]</scope>
    <source>
        <strain evidence="9 10">KXZD1103</strain>
    </source>
</reference>
<dbReference type="InterPro" id="IPR036388">
    <property type="entry name" value="WH-like_DNA-bd_sf"/>
</dbReference>
<dbReference type="GO" id="GO:0006282">
    <property type="term" value="P:regulation of DNA repair"/>
    <property type="evidence" value="ECO:0007669"/>
    <property type="project" value="UniProtKB-UniRule"/>
</dbReference>
<dbReference type="PANTHER" id="PTHR33602:SF1">
    <property type="entry name" value="REGULATORY PROTEIN RECX FAMILY PROTEIN"/>
    <property type="match status" value="1"/>
</dbReference>
<dbReference type="PANTHER" id="PTHR33602">
    <property type="entry name" value="REGULATORY PROTEIN RECX FAMILY PROTEIN"/>
    <property type="match status" value="1"/>
</dbReference>
<keyword evidence="10" id="KW-1185">Reference proteome</keyword>
<dbReference type="AlphaFoldDB" id="A0A5J6LGN8"/>
<accession>A0A5J6LGN8</accession>
<gene>
    <name evidence="5" type="primary">recX</name>
    <name evidence="9" type="ORF">F5I99_14950</name>
</gene>
<evidence type="ECO:0000256" key="3">
    <source>
        <dbReference type="ARBA" id="ARBA00018111"/>
    </source>
</evidence>
<dbReference type="InterPro" id="IPR053926">
    <property type="entry name" value="RecX_HTH_1st"/>
</dbReference>
<dbReference type="HAMAP" id="MF_01114">
    <property type="entry name" value="RecX"/>
    <property type="match status" value="1"/>
</dbReference>
<feature type="domain" description="RecX second three-helical" evidence="6">
    <location>
        <begin position="56"/>
        <end position="96"/>
    </location>
</feature>
<proteinExistence type="inferred from homology"/>
<dbReference type="InterPro" id="IPR053925">
    <property type="entry name" value="RecX_HTH_3rd"/>
</dbReference>
<comment type="function">
    <text evidence="5">Modulates RecA activity.</text>
</comment>
<dbReference type="Proteomes" id="UP000325606">
    <property type="component" value="Chromosome"/>
</dbReference>
<evidence type="ECO:0000256" key="4">
    <source>
        <dbReference type="ARBA" id="ARBA00022490"/>
    </source>
</evidence>